<evidence type="ECO:0000256" key="9">
    <source>
        <dbReference type="SAM" id="Phobius"/>
    </source>
</evidence>
<keyword evidence="4 9" id="KW-0812">Transmembrane</keyword>
<evidence type="ECO:0000256" key="6">
    <source>
        <dbReference type="ARBA" id="ARBA00022840"/>
    </source>
</evidence>
<dbReference type="Proteomes" id="UP000323866">
    <property type="component" value="Unassembled WGS sequence"/>
</dbReference>
<dbReference type="PROSITE" id="PS00211">
    <property type="entry name" value="ABC_TRANSPORTER_1"/>
    <property type="match status" value="1"/>
</dbReference>
<gene>
    <name evidence="13" type="ORF">ACD591_15695</name>
    <name evidence="12" type="ORF">FOE74_03645</name>
</gene>
<dbReference type="RefSeq" id="WP_149097225.1">
    <property type="nucleotide sequence ID" value="NZ_BMMG01000001.1"/>
</dbReference>
<keyword evidence="15" id="KW-1185">Reference proteome</keyword>
<dbReference type="PROSITE" id="PS50929">
    <property type="entry name" value="ABC_TM1F"/>
    <property type="match status" value="1"/>
</dbReference>
<evidence type="ECO:0000256" key="5">
    <source>
        <dbReference type="ARBA" id="ARBA00022741"/>
    </source>
</evidence>
<comment type="subcellular location">
    <subcellularLocation>
        <location evidence="1">Cell membrane</location>
        <topology evidence="1">Multi-pass membrane protein</topology>
    </subcellularLocation>
</comment>
<dbReference type="GO" id="GO:0034040">
    <property type="term" value="F:ATPase-coupled lipid transmembrane transporter activity"/>
    <property type="evidence" value="ECO:0007669"/>
    <property type="project" value="TreeGrafter"/>
</dbReference>
<dbReference type="AlphaFoldDB" id="A0A5M8QRI2"/>
<dbReference type="Gene3D" id="1.20.1560.10">
    <property type="entry name" value="ABC transporter type 1, transmembrane domain"/>
    <property type="match status" value="1"/>
</dbReference>
<feature type="domain" description="ABC transporter" evidence="10">
    <location>
        <begin position="360"/>
        <end position="588"/>
    </location>
</feature>
<dbReference type="Gene3D" id="3.40.50.300">
    <property type="entry name" value="P-loop containing nucleotide triphosphate hydrolases"/>
    <property type="match status" value="1"/>
</dbReference>
<sequence>MDQNIVVKALKGISYYLNKSEKRYAFFTFLLLLLASILDVFGLASLVPVIMAASTPSLISSNKYLAYVYEALNFQSEKLFLIFLIVGIFVFFLLKNMFTTWISYKQVKFTSEIAIKIINRQFTKYSNLPFWHFANEGSAKLVNNVLNVPQFFVNGVIRPTFTLLSEVTIILVIILGILIYQPVLFVILIGVLGPSAILTYQLLKKRSAHIGFQLNALRPISYGILSNTFNGFVELKLANKIGDFRNQFVSAQKKTQELEARSYLFSLIPLKIIEMVAILGVVTIFLYSIIIEGSSSLVAIVGLFAAAAYRLMPSVNRLLTSMVTLKQSEIAITELMVFEEFGQPLIGNNSDRPIKFEKEIVFKELSFSFPESRRSTINKINLTIKKGEKVGIIGSSGSGKTTLMNILLRFYVEQKGNILIDGEPLTEENKLSWYDIVSYVKQDTFLMESSIQDNITLGDKHVDQSRLQYAIEQASLKGFVESLPEGVHSLIGERGAKLSGGQKQRIGIARALYKNTQVLVLDEATSALDTNTEREVSEAIDRLSQTDITIFIIAHRITTLRDCDRIFEMDKGRIVSERSYEDVIKEVV</sequence>
<evidence type="ECO:0000256" key="1">
    <source>
        <dbReference type="ARBA" id="ARBA00004651"/>
    </source>
</evidence>
<evidence type="ECO:0000256" key="8">
    <source>
        <dbReference type="ARBA" id="ARBA00023136"/>
    </source>
</evidence>
<feature type="transmembrane region" description="Helical" evidence="9">
    <location>
        <begin position="296"/>
        <end position="312"/>
    </location>
</feature>
<evidence type="ECO:0000313" key="13">
    <source>
        <dbReference type="EMBL" id="MFA1772743.1"/>
    </source>
</evidence>
<name>A0A5M8QRI2_9BACT</name>
<dbReference type="EMBL" id="JBGOGF010000009">
    <property type="protein sequence ID" value="MFA1772743.1"/>
    <property type="molecule type" value="Genomic_DNA"/>
</dbReference>
<dbReference type="InterPro" id="IPR003593">
    <property type="entry name" value="AAA+_ATPase"/>
</dbReference>
<dbReference type="InterPro" id="IPR027417">
    <property type="entry name" value="P-loop_NTPase"/>
</dbReference>
<accession>A0A5M8QRI2</accession>
<dbReference type="SUPFAM" id="SSF52540">
    <property type="entry name" value="P-loop containing nucleoside triphosphate hydrolases"/>
    <property type="match status" value="1"/>
</dbReference>
<protein>
    <submittedName>
        <fullName evidence="12">ABC transporter ATP-binding protein</fullName>
    </submittedName>
</protein>
<keyword evidence="5" id="KW-0547">Nucleotide-binding</keyword>
<evidence type="ECO:0000259" key="10">
    <source>
        <dbReference type="PROSITE" id="PS50893"/>
    </source>
</evidence>
<reference evidence="12 14" key="2">
    <citation type="submission" date="2019-09" db="EMBL/GenBank/DDBJ databases">
        <title>A bacterium isolated from glacier soil.</title>
        <authorList>
            <person name="Liu Q."/>
        </authorList>
    </citation>
    <scope>NUCLEOTIDE SEQUENCE [LARGE SCALE GENOMIC DNA]</scope>
    <source>
        <strain evidence="12 14">MDT1-10-3</strain>
    </source>
</reference>
<evidence type="ECO:0000256" key="3">
    <source>
        <dbReference type="ARBA" id="ARBA00022475"/>
    </source>
</evidence>
<keyword evidence="2" id="KW-0813">Transport</keyword>
<keyword evidence="7 9" id="KW-1133">Transmembrane helix</keyword>
<evidence type="ECO:0000313" key="14">
    <source>
        <dbReference type="Proteomes" id="UP000323866"/>
    </source>
</evidence>
<feature type="transmembrane region" description="Helical" evidence="9">
    <location>
        <begin position="263"/>
        <end position="290"/>
    </location>
</feature>
<organism evidence="12 14">
    <name type="scientific">Rufibacter glacialis</name>
    <dbReference type="NCBI Taxonomy" id="1259555"/>
    <lineage>
        <taxon>Bacteria</taxon>
        <taxon>Pseudomonadati</taxon>
        <taxon>Bacteroidota</taxon>
        <taxon>Cytophagia</taxon>
        <taxon>Cytophagales</taxon>
        <taxon>Hymenobacteraceae</taxon>
        <taxon>Rufibacter</taxon>
    </lineage>
</organism>
<reference evidence="13 15" key="3">
    <citation type="submission" date="2024-08" db="EMBL/GenBank/DDBJ databases">
        <authorList>
            <person name="Wei W."/>
        </authorList>
    </citation>
    <scope>NUCLEOTIDE SEQUENCE [LARGE SCALE GENOMIC DNA]</scope>
    <source>
        <strain evidence="13 15">XU2</strain>
    </source>
</reference>
<dbReference type="FunFam" id="3.40.50.300:FF:000221">
    <property type="entry name" value="Multidrug ABC transporter ATP-binding protein"/>
    <property type="match status" value="1"/>
</dbReference>
<dbReference type="InterPro" id="IPR003439">
    <property type="entry name" value="ABC_transporter-like_ATP-bd"/>
</dbReference>
<reference evidence="12 14" key="1">
    <citation type="submission" date="2019-07" db="EMBL/GenBank/DDBJ databases">
        <authorList>
            <person name="Qu J.-H."/>
        </authorList>
    </citation>
    <scope>NUCLEOTIDE SEQUENCE [LARGE SCALE GENOMIC DNA]</scope>
    <source>
        <strain evidence="12 14">MDT1-10-3</strain>
    </source>
</reference>
<dbReference type="SMART" id="SM00382">
    <property type="entry name" value="AAA"/>
    <property type="match status" value="1"/>
</dbReference>
<proteinExistence type="predicted"/>
<feature type="domain" description="ABC transmembrane type-1" evidence="11">
    <location>
        <begin position="26"/>
        <end position="327"/>
    </location>
</feature>
<evidence type="ECO:0000313" key="12">
    <source>
        <dbReference type="EMBL" id="KAA6437604.1"/>
    </source>
</evidence>
<evidence type="ECO:0000256" key="7">
    <source>
        <dbReference type="ARBA" id="ARBA00022989"/>
    </source>
</evidence>
<dbReference type="InterPro" id="IPR011527">
    <property type="entry name" value="ABC1_TM_dom"/>
</dbReference>
<dbReference type="PROSITE" id="PS50893">
    <property type="entry name" value="ABC_TRANSPORTER_2"/>
    <property type="match status" value="1"/>
</dbReference>
<dbReference type="GO" id="GO:0005886">
    <property type="term" value="C:plasma membrane"/>
    <property type="evidence" value="ECO:0007669"/>
    <property type="project" value="UniProtKB-SubCell"/>
</dbReference>
<dbReference type="GO" id="GO:0005524">
    <property type="term" value="F:ATP binding"/>
    <property type="evidence" value="ECO:0007669"/>
    <property type="project" value="UniProtKB-KW"/>
</dbReference>
<dbReference type="PANTHER" id="PTHR24221">
    <property type="entry name" value="ATP-BINDING CASSETTE SUB-FAMILY B"/>
    <property type="match status" value="1"/>
</dbReference>
<dbReference type="GO" id="GO:0016887">
    <property type="term" value="F:ATP hydrolysis activity"/>
    <property type="evidence" value="ECO:0007669"/>
    <property type="project" value="InterPro"/>
</dbReference>
<evidence type="ECO:0000256" key="2">
    <source>
        <dbReference type="ARBA" id="ARBA00022448"/>
    </source>
</evidence>
<dbReference type="Pfam" id="PF00005">
    <property type="entry name" value="ABC_tran"/>
    <property type="match status" value="1"/>
</dbReference>
<dbReference type="EMBL" id="VKKZ01000010">
    <property type="protein sequence ID" value="KAA6437604.1"/>
    <property type="molecule type" value="Genomic_DNA"/>
</dbReference>
<feature type="transmembrane region" description="Helical" evidence="9">
    <location>
        <begin position="185"/>
        <end position="203"/>
    </location>
</feature>
<dbReference type="InterPro" id="IPR017871">
    <property type="entry name" value="ABC_transporter-like_CS"/>
</dbReference>
<dbReference type="Proteomes" id="UP001570846">
    <property type="component" value="Unassembled WGS sequence"/>
</dbReference>
<keyword evidence="6 12" id="KW-0067">ATP-binding</keyword>
<dbReference type="OrthoDB" id="1522160at2"/>
<evidence type="ECO:0000256" key="4">
    <source>
        <dbReference type="ARBA" id="ARBA00022692"/>
    </source>
</evidence>
<feature type="transmembrane region" description="Helical" evidence="9">
    <location>
        <begin position="26"/>
        <end position="59"/>
    </location>
</feature>
<evidence type="ECO:0000259" key="11">
    <source>
        <dbReference type="PROSITE" id="PS50929"/>
    </source>
</evidence>
<dbReference type="SUPFAM" id="SSF90123">
    <property type="entry name" value="ABC transporter transmembrane region"/>
    <property type="match status" value="1"/>
</dbReference>
<dbReference type="InterPro" id="IPR036640">
    <property type="entry name" value="ABC1_TM_sf"/>
</dbReference>
<dbReference type="InterPro" id="IPR039421">
    <property type="entry name" value="Type_1_exporter"/>
</dbReference>
<keyword evidence="8 9" id="KW-0472">Membrane</keyword>
<dbReference type="GO" id="GO:0140359">
    <property type="term" value="F:ABC-type transporter activity"/>
    <property type="evidence" value="ECO:0007669"/>
    <property type="project" value="InterPro"/>
</dbReference>
<feature type="transmembrane region" description="Helical" evidence="9">
    <location>
        <begin position="161"/>
        <end position="179"/>
    </location>
</feature>
<keyword evidence="3" id="KW-1003">Cell membrane</keyword>
<evidence type="ECO:0000313" key="15">
    <source>
        <dbReference type="Proteomes" id="UP001570846"/>
    </source>
</evidence>
<comment type="caution">
    <text evidence="12">The sequence shown here is derived from an EMBL/GenBank/DDBJ whole genome shotgun (WGS) entry which is preliminary data.</text>
</comment>
<dbReference type="PANTHER" id="PTHR24221:SF654">
    <property type="entry name" value="ATP-BINDING CASSETTE SUB-FAMILY B MEMBER 6"/>
    <property type="match status" value="1"/>
</dbReference>
<feature type="transmembrane region" description="Helical" evidence="9">
    <location>
        <begin position="79"/>
        <end position="98"/>
    </location>
</feature>